<dbReference type="AlphaFoldDB" id="A0A2B7XPE1"/>
<keyword evidence="3" id="KW-1185">Reference proteome</keyword>
<dbReference type="InterPro" id="IPR056672">
    <property type="entry name" value="DUF7770"/>
</dbReference>
<dbReference type="Proteomes" id="UP000223968">
    <property type="component" value="Unassembled WGS sequence"/>
</dbReference>
<proteinExistence type="predicted"/>
<evidence type="ECO:0000313" key="2">
    <source>
        <dbReference type="EMBL" id="PGH13644.1"/>
    </source>
</evidence>
<protein>
    <recommendedName>
        <fullName evidence="1">DUF7770 domain-containing protein</fullName>
    </recommendedName>
</protein>
<dbReference type="Pfam" id="PF24968">
    <property type="entry name" value="DUF7770"/>
    <property type="match status" value="1"/>
</dbReference>
<feature type="domain" description="DUF7770" evidence="1">
    <location>
        <begin position="9"/>
        <end position="116"/>
    </location>
</feature>
<evidence type="ECO:0000259" key="1">
    <source>
        <dbReference type="Pfam" id="PF24968"/>
    </source>
</evidence>
<dbReference type="EMBL" id="PDNB01000043">
    <property type="protein sequence ID" value="PGH13644.1"/>
    <property type="molecule type" value="Genomic_DNA"/>
</dbReference>
<dbReference type="OrthoDB" id="3527137at2759"/>
<accession>A0A2B7XPE1</accession>
<evidence type="ECO:0000313" key="3">
    <source>
        <dbReference type="Proteomes" id="UP000223968"/>
    </source>
</evidence>
<sequence>MRAIWNQPEGILDWLGLCYARTITAIKSWTYPVRTGAKVKDFAQVIYQLGRERYRFSKDGNGGCRFWVLTLLKDFVTACLIAPWAHTEMLQWMEFQYYEEKEKMPKPLPIFPGTFY</sequence>
<reference evidence="2 3" key="1">
    <citation type="submission" date="2017-10" db="EMBL/GenBank/DDBJ databases">
        <title>Comparative genomics in systemic dimorphic fungi from Ajellomycetaceae.</title>
        <authorList>
            <person name="Munoz J.F."/>
            <person name="Mcewen J.G."/>
            <person name="Clay O.K."/>
            <person name="Cuomo C.A."/>
        </authorList>
    </citation>
    <scope>NUCLEOTIDE SEQUENCE [LARGE SCALE GENOMIC DNA]</scope>
    <source>
        <strain evidence="2 3">UAMH5409</strain>
    </source>
</reference>
<organism evidence="2 3">
    <name type="scientific">Helicocarpus griseus UAMH5409</name>
    <dbReference type="NCBI Taxonomy" id="1447875"/>
    <lineage>
        <taxon>Eukaryota</taxon>
        <taxon>Fungi</taxon>
        <taxon>Dikarya</taxon>
        <taxon>Ascomycota</taxon>
        <taxon>Pezizomycotina</taxon>
        <taxon>Eurotiomycetes</taxon>
        <taxon>Eurotiomycetidae</taxon>
        <taxon>Onygenales</taxon>
        <taxon>Ajellomycetaceae</taxon>
        <taxon>Helicocarpus</taxon>
    </lineage>
</organism>
<name>A0A2B7XPE1_9EURO</name>
<gene>
    <name evidence="2" type="ORF">AJ79_03492</name>
</gene>
<dbReference type="STRING" id="1447875.A0A2B7XPE1"/>
<comment type="caution">
    <text evidence="2">The sequence shown here is derived from an EMBL/GenBank/DDBJ whole genome shotgun (WGS) entry which is preliminary data.</text>
</comment>